<sequence length="161" mass="17390">MALFELVLRGFKGDTDETDHLVLWVGAEIPEGLVKALLRKEGLYGPDGLVREVCSISDVANTNQADFVLPQGMADLKRKVEELVLSNDEQSLLCSKSKVDANNQLGDNPMKLNEQRRQALQALSLAFESATSMGALDVLVGECASPDSINDVCDALDAVLN</sequence>
<proteinExistence type="predicted"/>
<name>A0AAE4K663_9BURK</name>
<evidence type="ECO:0000313" key="1">
    <source>
        <dbReference type="EMBL" id="MDT0337742.1"/>
    </source>
</evidence>
<dbReference type="RefSeq" id="WP_310839132.1">
    <property type="nucleotide sequence ID" value="NZ_JAVLSM010000029.1"/>
</dbReference>
<organism evidence="1">
    <name type="scientific">Herbaspirillum huttiense subsp. nephrolepidis</name>
    <dbReference type="NCBI Taxonomy" id="3075126"/>
    <lineage>
        <taxon>Bacteria</taxon>
        <taxon>Pseudomonadati</taxon>
        <taxon>Pseudomonadota</taxon>
        <taxon>Betaproteobacteria</taxon>
        <taxon>Burkholderiales</taxon>
        <taxon>Oxalobacteraceae</taxon>
        <taxon>Herbaspirillum</taxon>
    </lineage>
</organism>
<gene>
    <name evidence="1" type="ORF">RJN63_12930</name>
</gene>
<reference evidence="1" key="1">
    <citation type="submission" date="2023-02" db="EMBL/GenBank/DDBJ databases">
        <title>Description of Herbaspirillum huttiense subsp. nephrolepsisexaltata and Herbaspirillum huttiense subsp. lycopersicon.</title>
        <authorList>
            <person name="Poudel M."/>
            <person name="Sharma A."/>
            <person name="Goss E."/>
            <person name="Tapia J.H."/>
            <person name="Harmon C.M."/>
            <person name="Jones J.B."/>
        </authorList>
    </citation>
    <scope>NUCLEOTIDE SEQUENCE</scope>
    <source>
        <strain evidence="1">NC40101</strain>
    </source>
</reference>
<comment type="caution">
    <text evidence="1">The sequence shown here is derived from an EMBL/GenBank/DDBJ whole genome shotgun (WGS) entry which is preliminary data.</text>
</comment>
<dbReference type="AlphaFoldDB" id="A0AAE4K663"/>
<dbReference type="EMBL" id="JAVRAA010000005">
    <property type="protein sequence ID" value="MDT0337742.1"/>
    <property type="molecule type" value="Genomic_DNA"/>
</dbReference>
<protein>
    <submittedName>
        <fullName evidence="1">Uncharacterized protein</fullName>
    </submittedName>
</protein>
<accession>A0AAE4K663</accession>